<protein>
    <submittedName>
        <fullName evidence="1">Uncharacterized protein</fullName>
    </submittedName>
</protein>
<accession>A0ABR7E3B8</accession>
<gene>
    <name evidence="1" type="ORF">H8S77_15410</name>
</gene>
<dbReference type="RefSeq" id="WP_186960169.1">
    <property type="nucleotide sequence ID" value="NZ_JACOOI010000016.1"/>
</dbReference>
<proteinExistence type="predicted"/>
<organism evidence="1 2">
    <name type="scientific">Parabacteroides segnis</name>
    <dbReference type="NCBI Taxonomy" id="2763058"/>
    <lineage>
        <taxon>Bacteria</taxon>
        <taxon>Pseudomonadati</taxon>
        <taxon>Bacteroidota</taxon>
        <taxon>Bacteroidia</taxon>
        <taxon>Bacteroidales</taxon>
        <taxon>Tannerellaceae</taxon>
        <taxon>Parabacteroides</taxon>
    </lineage>
</organism>
<evidence type="ECO:0000313" key="2">
    <source>
        <dbReference type="Proteomes" id="UP000644010"/>
    </source>
</evidence>
<keyword evidence="2" id="KW-1185">Reference proteome</keyword>
<comment type="caution">
    <text evidence="1">The sequence shown here is derived from an EMBL/GenBank/DDBJ whole genome shotgun (WGS) entry which is preliminary data.</text>
</comment>
<dbReference type="Pfam" id="PF20449">
    <property type="entry name" value="DUF6706"/>
    <property type="match status" value="1"/>
</dbReference>
<dbReference type="Proteomes" id="UP000644010">
    <property type="component" value="Unassembled WGS sequence"/>
</dbReference>
<dbReference type="EMBL" id="JACOOI010000016">
    <property type="protein sequence ID" value="MBC5644268.1"/>
    <property type="molecule type" value="Genomic_DNA"/>
</dbReference>
<reference evidence="1 2" key="1">
    <citation type="submission" date="2020-08" db="EMBL/GenBank/DDBJ databases">
        <title>Genome public.</title>
        <authorList>
            <person name="Liu C."/>
            <person name="Sun Q."/>
        </authorList>
    </citation>
    <scope>NUCLEOTIDE SEQUENCE [LARGE SCALE GENOMIC DNA]</scope>
    <source>
        <strain evidence="1 2">BX2</strain>
    </source>
</reference>
<sequence>MTVSDYITQKIGSFGMHLSEADLLDMTLNSSVSLEDEVTKENMTEVNRAIAVFIPSLLARPTSVNENGFSVSWDKDGIKAYYSLLCKQLGIEDVLSSRISDATMYW</sequence>
<evidence type="ECO:0000313" key="1">
    <source>
        <dbReference type="EMBL" id="MBC5644268.1"/>
    </source>
</evidence>
<name>A0ABR7E3B8_9BACT</name>
<dbReference type="InterPro" id="IPR046552">
    <property type="entry name" value="DUF6706"/>
</dbReference>